<comment type="caution">
    <text evidence="2">The sequence shown here is derived from an EMBL/GenBank/DDBJ whole genome shotgun (WGS) entry which is preliminary data.</text>
</comment>
<sequence>MNGTTLGLLAGLALGFAGAFGGFGAFVVVLLFGALGLLVGRWLDGDLDVAELVRSAQRRSGR</sequence>
<keyword evidence="3" id="KW-1185">Reference proteome</keyword>
<feature type="transmembrane region" description="Helical" evidence="1">
    <location>
        <begin position="6"/>
        <end position="39"/>
    </location>
</feature>
<keyword evidence="1" id="KW-0812">Transmembrane</keyword>
<keyword evidence="1" id="KW-0472">Membrane</keyword>
<name>A0ABV8DP12_9NOCA</name>
<dbReference type="Proteomes" id="UP001595696">
    <property type="component" value="Unassembled WGS sequence"/>
</dbReference>
<accession>A0ABV8DP12</accession>
<reference evidence="3" key="1">
    <citation type="journal article" date="2019" name="Int. J. Syst. Evol. Microbiol.">
        <title>The Global Catalogue of Microorganisms (GCM) 10K type strain sequencing project: providing services to taxonomists for standard genome sequencing and annotation.</title>
        <authorList>
            <consortium name="The Broad Institute Genomics Platform"/>
            <consortium name="The Broad Institute Genome Sequencing Center for Infectious Disease"/>
            <person name="Wu L."/>
            <person name="Ma J."/>
        </authorList>
    </citation>
    <scope>NUCLEOTIDE SEQUENCE [LARGE SCALE GENOMIC DNA]</scope>
    <source>
        <strain evidence="3">CGMCC 4.7330</strain>
    </source>
</reference>
<organism evidence="2 3">
    <name type="scientific">Nocardia jiangsuensis</name>
    <dbReference type="NCBI Taxonomy" id="1691563"/>
    <lineage>
        <taxon>Bacteria</taxon>
        <taxon>Bacillati</taxon>
        <taxon>Actinomycetota</taxon>
        <taxon>Actinomycetes</taxon>
        <taxon>Mycobacteriales</taxon>
        <taxon>Nocardiaceae</taxon>
        <taxon>Nocardia</taxon>
    </lineage>
</organism>
<dbReference type="RefSeq" id="WP_378611445.1">
    <property type="nucleotide sequence ID" value="NZ_JBHSAX010000006.1"/>
</dbReference>
<keyword evidence="1" id="KW-1133">Transmembrane helix</keyword>
<evidence type="ECO:0000313" key="2">
    <source>
        <dbReference type="EMBL" id="MFC3961688.1"/>
    </source>
</evidence>
<evidence type="ECO:0008006" key="4">
    <source>
        <dbReference type="Google" id="ProtNLM"/>
    </source>
</evidence>
<protein>
    <recommendedName>
        <fullName evidence="4">Small integral membrane protein DUF2273</fullName>
    </recommendedName>
</protein>
<dbReference type="EMBL" id="JBHSAX010000006">
    <property type="protein sequence ID" value="MFC3961688.1"/>
    <property type="molecule type" value="Genomic_DNA"/>
</dbReference>
<gene>
    <name evidence="2" type="ORF">ACFO0B_06775</name>
</gene>
<proteinExistence type="predicted"/>
<evidence type="ECO:0000313" key="3">
    <source>
        <dbReference type="Proteomes" id="UP001595696"/>
    </source>
</evidence>
<evidence type="ECO:0000256" key="1">
    <source>
        <dbReference type="SAM" id="Phobius"/>
    </source>
</evidence>